<sequence>MSVSAPPEPPRSSPPGKPKGRRRAGLAAVGVLAASALTATVVSAIAPAGAQQPVGVGPLPINFDITDENGGWFDSGLNLFGSKSLAVAELPRLGTTVAVPSIGGPLLEDPLSGLTGPLTKGALGDTGLGLPGLGLDKTLETVRGIGAADPAAKGLALRAEDLLGQLADAVGKLPANEPVNLLDLPVGVDLQGVLNSLAEFAVAGPPVTVTFNVDPAKSGSIRNPIGLIAPEGAQAFPYEEAKGAFYGKKTIQLDKPGLYAFTDSIAPYMLGAVVVDDPLTLGLDFGEKLMVNGQEKPVASNSDLIQRLVNTFFTATNPNNWQQYSATEDVSWNPIQPPAPILQYDPAGNPVLIPNLDAYFDKKFQFPRTLPKLTAPKTPGVGEVWMATQMEDYAGKVKEGSLTKVDVENWTVAQKIAAPGIEMNNVHNMWTDKDYKYIYGNEWFSNKTDVFDRATGKWIRSLEVGPNPAHVMTRPGNDELTIGINAGKDIVLASPGGEKITKRIPVNPQSGVTPHPHAHWTSADGSTVVAPETMTNSAVIADLDSGTVRHEPVGAFPIATSMTPDDKKAYLSNFLGGSITCVSLKEDACATPNGGTAKLSTIDLWQNYNPQTGPEAGKPWGGLTIQTPVSPDGKAMLAENTLSQTVSVIDPKTNKYIKDLPCNPGCHGANFGAKKGGGYYAYVSNKFSNAMQVIDPDPNNDGDLSDAAVAGQIVLGAVPTTKVDDQIVAHPGVGGQGVLAIPLVYNGWVQQNPEAYREKLTPKQLDPIGKN</sequence>
<dbReference type="InterPro" id="IPR015943">
    <property type="entry name" value="WD40/YVTN_repeat-like_dom_sf"/>
</dbReference>
<dbReference type="PANTHER" id="PTHR47197">
    <property type="entry name" value="PROTEIN NIRF"/>
    <property type="match status" value="1"/>
</dbReference>
<dbReference type="RefSeq" id="WP_345415727.1">
    <property type="nucleotide sequence ID" value="NZ_BAABGT010000029.1"/>
</dbReference>
<protein>
    <recommendedName>
        <fullName evidence="4">YVTN family beta-propeller protein</fullName>
    </recommendedName>
</protein>
<reference evidence="3" key="1">
    <citation type="journal article" date="2019" name="Int. J. Syst. Evol. Microbiol.">
        <title>The Global Catalogue of Microorganisms (GCM) 10K type strain sequencing project: providing services to taxonomists for standard genome sequencing and annotation.</title>
        <authorList>
            <consortium name="The Broad Institute Genomics Platform"/>
            <consortium name="The Broad Institute Genome Sequencing Center for Infectious Disease"/>
            <person name="Wu L."/>
            <person name="Ma J."/>
        </authorList>
    </citation>
    <scope>NUCLEOTIDE SEQUENCE [LARGE SCALE GENOMIC DNA]</scope>
    <source>
        <strain evidence="3">JCM 17906</strain>
    </source>
</reference>
<dbReference type="InterPro" id="IPR051200">
    <property type="entry name" value="Host-pathogen_enzymatic-act"/>
</dbReference>
<feature type="region of interest" description="Disordered" evidence="1">
    <location>
        <begin position="1"/>
        <end position="24"/>
    </location>
</feature>
<proteinExistence type="predicted"/>
<dbReference type="PANTHER" id="PTHR47197:SF3">
    <property type="entry name" value="DIHYDRO-HEME D1 DEHYDROGENASE"/>
    <property type="match status" value="1"/>
</dbReference>
<evidence type="ECO:0000256" key="1">
    <source>
        <dbReference type="SAM" id="MobiDB-lite"/>
    </source>
</evidence>
<dbReference type="InterPro" id="IPR011048">
    <property type="entry name" value="Haem_d1_sf"/>
</dbReference>
<dbReference type="EMBL" id="BAABGT010000029">
    <property type="protein sequence ID" value="GAA4544462.1"/>
    <property type="molecule type" value="Genomic_DNA"/>
</dbReference>
<evidence type="ECO:0000313" key="3">
    <source>
        <dbReference type="Proteomes" id="UP001501598"/>
    </source>
</evidence>
<accession>A0ABP8RPQ1</accession>
<evidence type="ECO:0008006" key="4">
    <source>
        <dbReference type="Google" id="ProtNLM"/>
    </source>
</evidence>
<evidence type="ECO:0000313" key="2">
    <source>
        <dbReference type="EMBL" id="GAA4544462.1"/>
    </source>
</evidence>
<dbReference type="Gene3D" id="2.130.10.10">
    <property type="entry name" value="YVTN repeat-like/Quinoprotein amine dehydrogenase"/>
    <property type="match status" value="2"/>
</dbReference>
<gene>
    <name evidence="2" type="ORF">GCM10023175_22730</name>
</gene>
<organism evidence="2 3">
    <name type="scientific">Pseudonocardia xishanensis</name>
    <dbReference type="NCBI Taxonomy" id="630995"/>
    <lineage>
        <taxon>Bacteria</taxon>
        <taxon>Bacillati</taxon>
        <taxon>Actinomycetota</taxon>
        <taxon>Actinomycetes</taxon>
        <taxon>Pseudonocardiales</taxon>
        <taxon>Pseudonocardiaceae</taxon>
        <taxon>Pseudonocardia</taxon>
    </lineage>
</organism>
<dbReference type="SUPFAM" id="SSF51004">
    <property type="entry name" value="C-terminal (heme d1) domain of cytochrome cd1-nitrite reductase"/>
    <property type="match status" value="1"/>
</dbReference>
<dbReference type="Proteomes" id="UP001501598">
    <property type="component" value="Unassembled WGS sequence"/>
</dbReference>
<keyword evidence="3" id="KW-1185">Reference proteome</keyword>
<feature type="compositionally biased region" description="Pro residues" evidence="1">
    <location>
        <begin position="1"/>
        <end position="17"/>
    </location>
</feature>
<comment type="caution">
    <text evidence="2">The sequence shown here is derived from an EMBL/GenBank/DDBJ whole genome shotgun (WGS) entry which is preliminary data.</text>
</comment>
<name>A0ABP8RPQ1_9PSEU</name>